<dbReference type="AlphaFoldDB" id="A0A8J3HRG1"/>
<gene>
    <name evidence="2" type="ORF">KSX_04170</name>
</gene>
<dbReference type="Gene3D" id="3.10.450.50">
    <property type="match status" value="1"/>
</dbReference>
<evidence type="ECO:0000313" key="3">
    <source>
        <dbReference type="Proteomes" id="UP000612362"/>
    </source>
</evidence>
<dbReference type="SUPFAM" id="SSF54427">
    <property type="entry name" value="NTF2-like"/>
    <property type="match status" value="1"/>
</dbReference>
<evidence type="ECO:0000259" key="1">
    <source>
        <dbReference type="Pfam" id="PF14534"/>
    </source>
</evidence>
<organism evidence="2 3">
    <name type="scientific">Ktedonospora formicarum</name>
    <dbReference type="NCBI Taxonomy" id="2778364"/>
    <lineage>
        <taxon>Bacteria</taxon>
        <taxon>Bacillati</taxon>
        <taxon>Chloroflexota</taxon>
        <taxon>Ktedonobacteria</taxon>
        <taxon>Ktedonobacterales</taxon>
        <taxon>Ktedonobacteraceae</taxon>
        <taxon>Ktedonospora</taxon>
    </lineage>
</organism>
<reference evidence="2" key="1">
    <citation type="submission" date="2020-10" db="EMBL/GenBank/DDBJ databases">
        <title>Taxonomic study of unclassified bacteria belonging to the class Ktedonobacteria.</title>
        <authorList>
            <person name="Yabe S."/>
            <person name="Wang C.M."/>
            <person name="Zheng Y."/>
            <person name="Sakai Y."/>
            <person name="Cavaletti L."/>
            <person name="Monciardini P."/>
            <person name="Donadio S."/>
        </authorList>
    </citation>
    <scope>NUCLEOTIDE SEQUENCE</scope>
    <source>
        <strain evidence="2">SOSP1-1</strain>
    </source>
</reference>
<accession>A0A8J3HRG1</accession>
<dbReference type="NCBIfam" id="TIGR02246">
    <property type="entry name" value="SgcJ/EcaC family oxidoreductase"/>
    <property type="match status" value="1"/>
</dbReference>
<dbReference type="InterPro" id="IPR032710">
    <property type="entry name" value="NTF2-like_dom_sf"/>
</dbReference>
<protein>
    <recommendedName>
        <fullName evidence="1">DUF4440 domain-containing protein</fullName>
    </recommendedName>
</protein>
<comment type="caution">
    <text evidence="2">The sequence shown here is derived from an EMBL/GenBank/DDBJ whole genome shotgun (WGS) entry which is preliminary data.</text>
</comment>
<dbReference type="Pfam" id="PF14534">
    <property type="entry name" value="DUF4440"/>
    <property type="match status" value="1"/>
</dbReference>
<dbReference type="RefSeq" id="WP_220191818.1">
    <property type="nucleotide sequence ID" value="NZ_BNJF01000001.1"/>
</dbReference>
<dbReference type="InterPro" id="IPR011944">
    <property type="entry name" value="Steroid_delta5-4_isomerase"/>
</dbReference>
<name>A0A8J3HRG1_9CHLR</name>
<evidence type="ECO:0000313" key="2">
    <source>
        <dbReference type="EMBL" id="GHO42254.1"/>
    </source>
</evidence>
<keyword evidence="3" id="KW-1185">Reference proteome</keyword>
<feature type="domain" description="DUF4440" evidence="1">
    <location>
        <begin position="15"/>
        <end position="125"/>
    </location>
</feature>
<sequence length="140" mass="15967">MMNDTYNRSADEQALHELFQQFVDGWNQGNGQALAAPFTDDADYIVWNGINFKGRQAIAAGHQQIFETFYRGSRLEGTIKSIRFLRDDIALLHLHGRPRFPGQTLPAPENYGIQTLIAIKQADGWHFTAFQNTLIQQERS</sequence>
<proteinExistence type="predicted"/>
<dbReference type="InterPro" id="IPR027843">
    <property type="entry name" value="DUF4440"/>
</dbReference>
<dbReference type="EMBL" id="BNJF01000001">
    <property type="protein sequence ID" value="GHO42254.1"/>
    <property type="molecule type" value="Genomic_DNA"/>
</dbReference>
<dbReference type="Proteomes" id="UP000612362">
    <property type="component" value="Unassembled WGS sequence"/>
</dbReference>